<comment type="caution">
    <text evidence="3">The sequence shown here is derived from an EMBL/GenBank/DDBJ whole genome shotgun (WGS) entry which is preliminary data.</text>
</comment>
<gene>
    <name evidence="3" type="ORF">M5K25_011641</name>
</gene>
<dbReference type="SUPFAM" id="SSF51735">
    <property type="entry name" value="NAD(P)-binding Rossmann-fold domains"/>
    <property type="match status" value="1"/>
</dbReference>
<dbReference type="CDD" id="cd08958">
    <property type="entry name" value="FR_SDR_e"/>
    <property type="match status" value="1"/>
</dbReference>
<organism evidence="3 4">
    <name type="scientific">Dendrobium thyrsiflorum</name>
    <name type="common">Pinecone-like raceme dendrobium</name>
    <name type="synonym">Orchid</name>
    <dbReference type="NCBI Taxonomy" id="117978"/>
    <lineage>
        <taxon>Eukaryota</taxon>
        <taxon>Viridiplantae</taxon>
        <taxon>Streptophyta</taxon>
        <taxon>Embryophyta</taxon>
        <taxon>Tracheophyta</taxon>
        <taxon>Spermatophyta</taxon>
        <taxon>Magnoliopsida</taxon>
        <taxon>Liliopsida</taxon>
        <taxon>Asparagales</taxon>
        <taxon>Orchidaceae</taxon>
        <taxon>Epidendroideae</taxon>
        <taxon>Malaxideae</taxon>
        <taxon>Dendrobiinae</taxon>
        <taxon>Dendrobium</taxon>
    </lineage>
</organism>
<evidence type="ECO:0000313" key="4">
    <source>
        <dbReference type="Proteomes" id="UP001552299"/>
    </source>
</evidence>
<dbReference type="FunFam" id="3.40.50.720:FF:000085">
    <property type="entry name" value="Dihydroflavonol reductase"/>
    <property type="match status" value="1"/>
</dbReference>
<dbReference type="EMBL" id="JANQDX010000009">
    <property type="protein sequence ID" value="KAL0919542.1"/>
    <property type="molecule type" value="Genomic_DNA"/>
</dbReference>
<accession>A0ABD0VAB5</accession>
<sequence length="322" mass="36089">MEARRVCVTGAGGYIASWLVKLLLSEGYKVNGTVRDPSSDEKNGHLKKLDKASENLQLYKADVLQYDDLLSAIQGCEGVFHVASPVPEFNRVLINPEAEVIAPALTGTINVLKACSEAGIKRVIVVSSFVTVFMNSKWPKDKVMDDSCWSEQELMRKIEHWYGLSKTIAERAAWEHAEKTGLNLITVCPSMVYGPQLQTTVNASSLMLLTIVKGASEPMKNKLWFFVDVRDVADALLLVYEAAEASGRYICAAHSTYLNDLISQLKSIYPNYKYQQNFTELQPECRVSSEKLKKLGWKTRAFEETLIDSIEFYQQAGLLEKN</sequence>
<evidence type="ECO:0000256" key="1">
    <source>
        <dbReference type="ARBA" id="ARBA00023002"/>
    </source>
</evidence>
<proteinExistence type="predicted"/>
<evidence type="ECO:0000313" key="3">
    <source>
        <dbReference type="EMBL" id="KAL0919542.1"/>
    </source>
</evidence>
<dbReference type="Proteomes" id="UP001552299">
    <property type="component" value="Unassembled WGS sequence"/>
</dbReference>
<dbReference type="Gene3D" id="3.40.50.720">
    <property type="entry name" value="NAD(P)-binding Rossmann-like Domain"/>
    <property type="match status" value="1"/>
</dbReference>
<dbReference type="PANTHER" id="PTHR10366:SF831">
    <property type="entry name" value="NAD-DEPENDENT EPIMERASE_DEHYDRATASE DOMAIN-CONTAINING PROTEIN"/>
    <property type="match status" value="1"/>
</dbReference>
<dbReference type="PANTHER" id="PTHR10366">
    <property type="entry name" value="NAD DEPENDENT EPIMERASE/DEHYDRATASE"/>
    <property type="match status" value="1"/>
</dbReference>
<evidence type="ECO:0000259" key="2">
    <source>
        <dbReference type="Pfam" id="PF01370"/>
    </source>
</evidence>
<dbReference type="InterPro" id="IPR036291">
    <property type="entry name" value="NAD(P)-bd_dom_sf"/>
</dbReference>
<dbReference type="InterPro" id="IPR001509">
    <property type="entry name" value="Epimerase_deHydtase"/>
</dbReference>
<keyword evidence="4" id="KW-1185">Reference proteome</keyword>
<name>A0ABD0VAB5_DENTH</name>
<reference evidence="3 4" key="1">
    <citation type="journal article" date="2024" name="Plant Biotechnol. J.">
        <title>Dendrobium thyrsiflorum genome and its molecular insights into genes involved in important horticultural traits.</title>
        <authorList>
            <person name="Chen B."/>
            <person name="Wang J.Y."/>
            <person name="Zheng P.J."/>
            <person name="Li K.L."/>
            <person name="Liang Y.M."/>
            <person name="Chen X.F."/>
            <person name="Zhang C."/>
            <person name="Zhao X."/>
            <person name="He X."/>
            <person name="Zhang G.Q."/>
            <person name="Liu Z.J."/>
            <person name="Xu Q."/>
        </authorList>
    </citation>
    <scope>NUCLEOTIDE SEQUENCE [LARGE SCALE GENOMIC DNA]</scope>
    <source>
        <strain evidence="3">GZMU011</strain>
    </source>
</reference>
<dbReference type="InterPro" id="IPR050425">
    <property type="entry name" value="NAD(P)_dehydrat-like"/>
</dbReference>
<feature type="domain" description="NAD-dependent epimerase/dehydratase" evidence="2">
    <location>
        <begin position="6"/>
        <end position="245"/>
    </location>
</feature>
<dbReference type="Pfam" id="PF01370">
    <property type="entry name" value="Epimerase"/>
    <property type="match status" value="1"/>
</dbReference>
<protein>
    <recommendedName>
        <fullName evidence="2">NAD-dependent epimerase/dehydratase domain-containing protein</fullName>
    </recommendedName>
</protein>
<dbReference type="AlphaFoldDB" id="A0ABD0VAB5"/>
<keyword evidence="1" id="KW-0560">Oxidoreductase</keyword>
<dbReference type="GO" id="GO:0016491">
    <property type="term" value="F:oxidoreductase activity"/>
    <property type="evidence" value="ECO:0007669"/>
    <property type="project" value="UniProtKB-KW"/>
</dbReference>